<proteinExistence type="predicted"/>
<protein>
    <submittedName>
        <fullName evidence="1">Uncharacterized protein</fullName>
    </submittedName>
</protein>
<evidence type="ECO:0000313" key="2">
    <source>
        <dbReference type="Proteomes" id="UP001279734"/>
    </source>
</evidence>
<dbReference type="AlphaFoldDB" id="A0AAD3SVA3"/>
<organism evidence="1 2">
    <name type="scientific">Nepenthes gracilis</name>
    <name type="common">Slender pitcher plant</name>
    <dbReference type="NCBI Taxonomy" id="150966"/>
    <lineage>
        <taxon>Eukaryota</taxon>
        <taxon>Viridiplantae</taxon>
        <taxon>Streptophyta</taxon>
        <taxon>Embryophyta</taxon>
        <taxon>Tracheophyta</taxon>
        <taxon>Spermatophyta</taxon>
        <taxon>Magnoliopsida</taxon>
        <taxon>eudicotyledons</taxon>
        <taxon>Gunneridae</taxon>
        <taxon>Pentapetalae</taxon>
        <taxon>Caryophyllales</taxon>
        <taxon>Nepenthaceae</taxon>
        <taxon>Nepenthes</taxon>
    </lineage>
</organism>
<dbReference type="Proteomes" id="UP001279734">
    <property type="component" value="Unassembled WGS sequence"/>
</dbReference>
<accession>A0AAD3SVA3</accession>
<dbReference type="EMBL" id="BSYO01000019">
    <property type="protein sequence ID" value="GMH18575.1"/>
    <property type="molecule type" value="Genomic_DNA"/>
</dbReference>
<comment type="caution">
    <text evidence="1">The sequence shown here is derived from an EMBL/GenBank/DDBJ whole genome shotgun (WGS) entry which is preliminary data.</text>
</comment>
<sequence length="235" mass="25542">MPICFLPVCSVCSSPDLPEAIAGMVSGNMQFLPVCSCARNLADVASLPGLASPFPGMLERIQKLLFFCGEIGRAVEPVLRDLSRNFDDLLALKLNGLTSFKCYWEVQMLLENLAGVGAGLCCRCLMLGLLSLLQMLVLLSIDGSSQFLFRSRFICCEPVVEWMFSDIVSAIKVAIAADAKPQQPSATPISISSSIGSNCRMREAFWVPAKLQSHQPHRLTSKPIKKASGCINKIN</sequence>
<name>A0AAD3SVA3_NEPGR</name>
<gene>
    <name evidence="1" type="ORF">Nepgr_020416</name>
</gene>
<keyword evidence="2" id="KW-1185">Reference proteome</keyword>
<reference evidence="1" key="1">
    <citation type="submission" date="2023-05" db="EMBL/GenBank/DDBJ databases">
        <title>Nepenthes gracilis genome sequencing.</title>
        <authorList>
            <person name="Fukushima K."/>
        </authorList>
    </citation>
    <scope>NUCLEOTIDE SEQUENCE</scope>
    <source>
        <strain evidence="1">SING2019-196</strain>
    </source>
</reference>
<evidence type="ECO:0000313" key="1">
    <source>
        <dbReference type="EMBL" id="GMH18575.1"/>
    </source>
</evidence>